<keyword evidence="2" id="KW-1133">Transmembrane helix</keyword>
<keyword evidence="2" id="KW-0812">Transmembrane</keyword>
<evidence type="ECO:0000313" key="3">
    <source>
        <dbReference type="EMBL" id="JAH97481.1"/>
    </source>
</evidence>
<sequence>MRLNNLQPDDSGVYFCKLNDTWWGPGSGLQVFRKVNAEQAERRSRVKDAMIFIQALLLAAVLIASLVLHLKQTSKEDAIYEEPEDNHIYEGLGIEHCGLYEDIPAVCQNSDATWDKTESPCEE</sequence>
<dbReference type="Gene3D" id="2.60.40.10">
    <property type="entry name" value="Immunoglobulins"/>
    <property type="match status" value="1"/>
</dbReference>
<dbReference type="GO" id="GO:0019815">
    <property type="term" value="C:B cell receptor complex"/>
    <property type="evidence" value="ECO:0007669"/>
    <property type="project" value="TreeGrafter"/>
</dbReference>
<reference evidence="3" key="2">
    <citation type="journal article" date="2015" name="Fish Shellfish Immunol.">
        <title>Early steps in the European eel (Anguilla anguilla)-Vibrio vulnificus interaction in the gills: Role of the RtxA13 toxin.</title>
        <authorList>
            <person name="Callol A."/>
            <person name="Pajuelo D."/>
            <person name="Ebbesson L."/>
            <person name="Teles M."/>
            <person name="MacKenzie S."/>
            <person name="Amaro C."/>
        </authorList>
    </citation>
    <scope>NUCLEOTIDE SEQUENCE</scope>
</reference>
<evidence type="ECO:0000256" key="2">
    <source>
        <dbReference type="SAM" id="Phobius"/>
    </source>
</evidence>
<dbReference type="EMBL" id="GBXM01011096">
    <property type="protein sequence ID" value="JAH97481.1"/>
    <property type="molecule type" value="Transcribed_RNA"/>
</dbReference>
<feature type="transmembrane region" description="Helical" evidence="2">
    <location>
        <begin position="49"/>
        <end position="70"/>
    </location>
</feature>
<protein>
    <recommendedName>
        <fullName evidence="4">B-cell antigen receptor complex-associated protein beta chain</fullName>
    </recommendedName>
</protein>
<keyword evidence="2" id="KW-0472">Membrane</keyword>
<dbReference type="PANTHER" id="PTHR14334">
    <property type="entry name" value="B-CELL ANTIGEN RECEPTOR COMPLEX-ASSOCIATED PROTEIN"/>
    <property type="match status" value="1"/>
</dbReference>
<accession>A0A0E9X4U3</accession>
<dbReference type="InterPro" id="IPR036179">
    <property type="entry name" value="Ig-like_dom_sf"/>
</dbReference>
<proteinExistence type="predicted"/>
<evidence type="ECO:0000256" key="1">
    <source>
        <dbReference type="ARBA" id="ARBA00023319"/>
    </source>
</evidence>
<dbReference type="GO" id="GO:0030183">
    <property type="term" value="P:B cell differentiation"/>
    <property type="evidence" value="ECO:0007669"/>
    <property type="project" value="TreeGrafter"/>
</dbReference>
<dbReference type="InterPro" id="IPR013783">
    <property type="entry name" value="Ig-like_fold"/>
</dbReference>
<organism evidence="3">
    <name type="scientific">Anguilla anguilla</name>
    <name type="common">European freshwater eel</name>
    <name type="synonym">Muraena anguilla</name>
    <dbReference type="NCBI Taxonomy" id="7936"/>
    <lineage>
        <taxon>Eukaryota</taxon>
        <taxon>Metazoa</taxon>
        <taxon>Chordata</taxon>
        <taxon>Craniata</taxon>
        <taxon>Vertebrata</taxon>
        <taxon>Euteleostomi</taxon>
        <taxon>Actinopterygii</taxon>
        <taxon>Neopterygii</taxon>
        <taxon>Teleostei</taxon>
        <taxon>Anguilliformes</taxon>
        <taxon>Anguillidae</taxon>
        <taxon>Anguilla</taxon>
    </lineage>
</organism>
<keyword evidence="1" id="KW-0393">Immunoglobulin domain</keyword>
<dbReference type="GO" id="GO:0009897">
    <property type="term" value="C:external side of plasma membrane"/>
    <property type="evidence" value="ECO:0007669"/>
    <property type="project" value="TreeGrafter"/>
</dbReference>
<reference evidence="3" key="1">
    <citation type="submission" date="2014-11" db="EMBL/GenBank/DDBJ databases">
        <authorList>
            <person name="Amaro Gonzalez C."/>
        </authorList>
    </citation>
    <scope>NUCLEOTIDE SEQUENCE</scope>
</reference>
<dbReference type="SUPFAM" id="SSF48726">
    <property type="entry name" value="Immunoglobulin"/>
    <property type="match status" value="1"/>
</dbReference>
<dbReference type="GO" id="GO:0050853">
    <property type="term" value="P:B cell receptor signaling pathway"/>
    <property type="evidence" value="ECO:0007669"/>
    <property type="project" value="TreeGrafter"/>
</dbReference>
<evidence type="ECO:0008006" key="4">
    <source>
        <dbReference type="Google" id="ProtNLM"/>
    </source>
</evidence>
<dbReference type="AlphaFoldDB" id="A0A0E9X4U3"/>
<name>A0A0E9X4U3_ANGAN</name>
<dbReference type="PANTHER" id="PTHR14334:SF2">
    <property type="entry name" value="B-CELL ANTIGEN RECEPTOR COMPLEX-ASSOCIATED PROTEIN BETA CHAIN"/>
    <property type="match status" value="1"/>
</dbReference>